<feature type="region of interest" description="Disordered" evidence="1">
    <location>
        <begin position="22"/>
        <end position="43"/>
    </location>
</feature>
<accession>A0AAD7CIZ6</accession>
<dbReference type="Pfam" id="PF17667">
    <property type="entry name" value="Pkinase_fungal"/>
    <property type="match status" value="2"/>
</dbReference>
<comment type="caution">
    <text evidence="3">The sequence shown here is derived from an EMBL/GenBank/DDBJ whole genome shotgun (WGS) entry which is preliminary data.</text>
</comment>
<protein>
    <recommendedName>
        <fullName evidence="2">Protein kinase domain-containing protein</fullName>
    </recommendedName>
</protein>
<dbReference type="InterPro" id="IPR040976">
    <property type="entry name" value="Pkinase_fungal"/>
</dbReference>
<dbReference type="PROSITE" id="PS50011">
    <property type="entry name" value="PROTEIN_KINASE_DOM"/>
    <property type="match status" value="1"/>
</dbReference>
<reference evidence="3" key="1">
    <citation type="submission" date="2023-03" db="EMBL/GenBank/DDBJ databases">
        <title>Massive genome expansion in bonnet fungi (Mycena s.s.) driven by repeated elements and novel gene families across ecological guilds.</title>
        <authorList>
            <consortium name="Lawrence Berkeley National Laboratory"/>
            <person name="Harder C.B."/>
            <person name="Miyauchi S."/>
            <person name="Viragh M."/>
            <person name="Kuo A."/>
            <person name="Thoen E."/>
            <person name="Andreopoulos B."/>
            <person name="Lu D."/>
            <person name="Skrede I."/>
            <person name="Drula E."/>
            <person name="Henrissat B."/>
            <person name="Morin E."/>
            <person name="Kohler A."/>
            <person name="Barry K."/>
            <person name="LaButti K."/>
            <person name="Morin E."/>
            <person name="Salamov A."/>
            <person name="Lipzen A."/>
            <person name="Mereny Z."/>
            <person name="Hegedus B."/>
            <person name="Baldrian P."/>
            <person name="Stursova M."/>
            <person name="Weitz H."/>
            <person name="Taylor A."/>
            <person name="Grigoriev I.V."/>
            <person name="Nagy L.G."/>
            <person name="Martin F."/>
            <person name="Kauserud H."/>
        </authorList>
    </citation>
    <scope>NUCLEOTIDE SEQUENCE</scope>
    <source>
        <strain evidence="3">9284</strain>
    </source>
</reference>
<name>A0AAD7CIZ6_9AGAR</name>
<dbReference type="EMBL" id="JARKIF010000001">
    <property type="protein sequence ID" value="KAJ7650274.1"/>
    <property type="molecule type" value="Genomic_DNA"/>
</dbReference>
<dbReference type="AlphaFoldDB" id="A0AAD7CIZ6"/>
<gene>
    <name evidence="3" type="ORF">FB45DRAFT_1017669</name>
</gene>
<dbReference type="PANTHER" id="PTHR38248:SF2">
    <property type="entry name" value="FUNK1 11"/>
    <property type="match status" value="1"/>
</dbReference>
<dbReference type="PANTHER" id="PTHR38248">
    <property type="entry name" value="FUNK1 6"/>
    <property type="match status" value="1"/>
</dbReference>
<dbReference type="InterPro" id="IPR011009">
    <property type="entry name" value="Kinase-like_dom_sf"/>
</dbReference>
<sequence length="717" mass="80676">MSLPPPPMIEELPRFPALLTRHSTLPSRGSGSNRNHDSLTTREHHAPYLEQDLLQCKFISLDEFMSKILEPNLPHGKSPSRIAQLPSVQKKFEAFKRATNSDGDESRMYQPFVELANECLDKLGIRDRRFCRNDPTFVSGSFAKRKPDAAVVSTEAITGVTLRRSVENLAEKGPTDKPFHWGEWGVFIEFKEDIISETIPATSTSTSQEKKPVHTKTPTQPSRQSARTKPSNDPPALLDGELPEATPPSGVTIQTLLDKPEIQCASYAAEILSYSRLRKHVFGVLIGNLSMELQFYDRSSIIKSQPLNFTTDTDLVDFIKVLSALTQSIPGQWYPGLLNSDVPPVPTNNRSQGKTWKDLYTGCRMEGFPGWRFELSDLVFQSHGLVGRGTVVVNADVLHGPVGRTGRAIVKWSWSAQSRKSEAAFIKNAREKALQENPAMLYHLPDIYDQAEPISAFRQIVFEGYETRVLRITVQEPLLPLHNSGLSPDQLTKVFTDTVKAYRWLVQKVGTQQGDITRNNLMFRRDPHNPEILYGVIIDFDLAKDVNNPDASTSNQRTGTQPFMALDLLAAEPPSRLYRHDLESFMYVLAFLVCDINEELTDSPPLAQWRYCRMDALRGHKRAVLEAGFPAVQPTFQSRDFALCLHMWSKMFADGYNARDAYQKEQRLLGGLSEAKRQKWLDKMAGMGSGTGFKPVDDQTLGERITFDNFEDALATI</sequence>
<feature type="compositionally biased region" description="Polar residues" evidence="1">
    <location>
        <begin position="216"/>
        <end position="231"/>
    </location>
</feature>
<proteinExistence type="predicted"/>
<feature type="compositionally biased region" description="Polar residues" evidence="1">
    <location>
        <begin position="22"/>
        <end position="33"/>
    </location>
</feature>
<dbReference type="Gene3D" id="1.10.510.10">
    <property type="entry name" value="Transferase(Phosphotransferase) domain 1"/>
    <property type="match status" value="1"/>
</dbReference>
<dbReference type="InterPro" id="IPR000719">
    <property type="entry name" value="Prot_kinase_dom"/>
</dbReference>
<evidence type="ECO:0000313" key="3">
    <source>
        <dbReference type="EMBL" id="KAJ7650274.1"/>
    </source>
</evidence>
<evidence type="ECO:0000256" key="1">
    <source>
        <dbReference type="SAM" id="MobiDB-lite"/>
    </source>
</evidence>
<evidence type="ECO:0000259" key="2">
    <source>
        <dbReference type="PROSITE" id="PS50011"/>
    </source>
</evidence>
<organism evidence="3 4">
    <name type="scientific">Roridomyces roridus</name>
    <dbReference type="NCBI Taxonomy" id="1738132"/>
    <lineage>
        <taxon>Eukaryota</taxon>
        <taxon>Fungi</taxon>
        <taxon>Dikarya</taxon>
        <taxon>Basidiomycota</taxon>
        <taxon>Agaricomycotina</taxon>
        <taxon>Agaricomycetes</taxon>
        <taxon>Agaricomycetidae</taxon>
        <taxon>Agaricales</taxon>
        <taxon>Marasmiineae</taxon>
        <taxon>Mycenaceae</taxon>
        <taxon>Roridomyces</taxon>
    </lineage>
</organism>
<feature type="domain" description="Protein kinase" evidence="2">
    <location>
        <begin position="380"/>
        <end position="717"/>
    </location>
</feature>
<dbReference type="GO" id="GO:0005524">
    <property type="term" value="F:ATP binding"/>
    <property type="evidence" value="ECO:0007669"/>
    <property type="project" value="InterPro"/>
</dbReference>
<feature type="region of interest" description="Disordered" evidence="1">
    <location>
        <begin position="200"/>
        <end position="250"/>
    </location>
</feature>
<feature type="compositionally biased region" description="Basic and acidic residues" evidence="1">
    <location>
        <begin position="34"/>
        <end position="43"/>
    </location>
</feature>
<dbReference type="GO" id="GO:0004672">
    <property type="term" value="F:protein kinase activity"/>
    <property type="evidence" value="ECO:0007669"/>
    <property type="project" value="InterPro"/>
</dbReference>
<keyword evidence="4" id="KW-1185">Reference proteome</keyword>
<dbReference type="Proteomes" id="UP001221142">
    <property type="component" value="Unassembled WGS sequence"/>
</dbReference>
<evidence type="ECO:0000313" key="4">
    <source>
        <dbReference type="Proteomes" id="UP001221142"/>
    </source>
</evidence>
<dbReference type="SUPFAM" id="SSF56112">
    <property type="entry name" value="Protein kinase-like (PK-like)"/>
    <property type="match status" value="1"/>
</dbReference>